<dbReference type="InterPro" id="IPR005019">
    <property type="entry name" value="Adenine_glyco"/>
</dbReference>
<proteinExistence type="predicted"/>
<accession>A0AB38YF68</accession>
<protein>
    <submittedName>
        <fullName evidence="1">DNA-3-methyladenine glycosylase I</fullName>
        <ecNumber evidence="1">3.2.2.20</ecNumber>
    </submittedName>
</protein>
<dbReference type="SUPFAM" id="SSF48150">
    <property type="entry name" value="DNA-glycosylase"/>
    <property type="match status" value="1"/>
</dbReference>
<name>A0AB38YF68_9GAMM</name>
<dbReference type="PANTHER" id="PTHR30037:SF3">
    <property type="entry name" value="BLR0857 PROTEIN"/>
    <property type="match status" value="1"/>
</dbReference>
<dbReference type="AlphaFoldDB" id="A0AB38YF68"/>
<dbReference type="GO" id="GO:0006284">
    <property type="term" value="P:base-excision repair"/>
    <property type="evidence" value="ECO:0007669"/>
    <property type="project" value="InterPro"/>
</dbReference>
<sequence length="222" mass="24988">MGFQAIHERALARKGGHAGLQALLPDVATSEELVSVGDDRYLSALTQCVFKAGFVWRVIRNKWPDFEAAFEGFVPRYWQQVPPSVLENLGKDERVVRNMQKINTVPHNARMIVDASREFDGFGRFLAQWPSDDQAGLQRWFKKNGARLGGATPQYFLRQVGWDGYILSNDVVAALKREKILDAAPFSQKGLRQAQAAFNEWHAETGLPFSHLSRILACSIDD</sequence>
<organism evidence="1">
    <name type="scientific">Salinispirillum sp. LH 10-3-1</name>
    <dbReference type="NCBI Taxonomy" id="2952525"/>
    <lineage>
        <taxon>Bacteria</taxon>
        <taxon>Pseudomonadati</taxon>
        <taxon>Pseudomonadota</taxon>
        <taxon>Gammaproteobacteria</taxon>
        <taxon>Oceanospirillales</taxon>
        <taxon>Saccharospirillaceae</taxon>
        <taxon>Salinispirillum</taxon>
    </lineage>
</organism>
<dbReference type="GO" id="GO:0008725">
    <property type="term" value="F:DNA-3-methyladenine glycosylase activity"/>
    <property type="evidence" value="ECO:0007669"/>
    <property type="project" value="UniProtKB-EC"/>
</dbReference>
<keyword evidence="1" id="KW-0326">Glycosidase</keyword>
<keyword evidence="1" id="KW-0378">Hydrolase</keyword>
<dbReference type="Pfam" id="PF03352">
    <property type="entry name" value="Adenine_glyco"/>
    <property type="match status" value="1"/>
</dbReference>
<dbReference type="EC" id="3.2.2.20" evidence="1"/>
<reference evidence="1" key="1">
    <citation type="submission" date="2022-07" db="EMBL/GenBank/DDBJ databases">
        <title>Complete genome sequence of Salinispirillum sp. LH10-3-1 capable of multiple carbohydrate inversion isolated from a soda lake.</title>
        <authorList>
            <person name="Liu J."/>
            <person name="Zhai Y."/>
            <person name="Zhang H."/>
            <person name="Yang H."/>
            <person name="Qu J."/>
            <person name="Li J."/>
        </authorList>
    </citation>
    <scope>NUCLEOTIDE SEQUENCE</scope>
    <source>
        <strain evidence="1">LH 10-3-1</strain>
    </source>
</reference>
<dbReference type="Gene3D" id="1.10.340.30">
    <property type="entry name" value="Hypothetical protein, domain 2"/>
    <property type="match status" value="1"/>
</dbReference>
<dbReference type="InterPro" id="IPR011257">
    <property type="entry name" value="DNA_glycosylase"/>
</dbReference>
<dbReference type="EMBL" id="CP101717">
    <property type="protein sequence ID" value="WLD57689.1"/>
    <property type="molecule type" value="Genomic_DNA"/>
</dbReference>
<evidence type="ECO:0000313" key="1">
    <source>
        <dbReference type="EMBL" id="WLD57689.1"/>
    </source>
</evidence>
<dbReference type="PANTHER" id="PTHR30037">
    <property type="entry name" value="DNA-3-METHYLADENINE GLYCOSYLASE 1"/>
    <property type="match status" value="1"/>
</dbReference>
<gene>
    <name evidence="1" type="ORF">NFC81_13350</name>
</gene>
<dbReference type="InterPro" id="IPR052891">
    <property type="entry name" value="DNA-3mA_glycosylase"/>
</dbReference>
<dbReference type="RefSeq" id="WP_304994974.1">
    <property type="nucleotide sequence ID" value="NZ_CP101717.1"/>
</dbReference>